<evidence type="ECO:0008006" key="3">
    <source>
        <dbReference type="Google" id="ProtNLM"/>
    </source>
</evidence>
<evidence type="ECO:0000313" key="2">
    <source>
        <dbReference type="Proteomes" id="UP000022910"/>
    </source>
</evidence>
<dbReference type="OrthoDB" id="2331540at2759"/>
<reference evidence="1 2" key="1">
    <citation type="submission" date="2014-02" db="EMBL/GenBank/DDBJ databases">
        <title>Single nucleus genome sequencing reveals high similarity among nuclei of an endomycorrhizal fungus.</title>
        <authorList>
            <person name="Lin K."/>
            <person name="Geurts R."/>
            <person name="Zhang Z."/>
            <person name="Limpens E."/>
            <person name="Saunders D.G."/>
            <person name="Mu D."/>
            <person name="Pang E."/>
            <person name="Cao H."/>
            <person name="Cha H."/>
            <person name="Lin T."/>
            <person name="Zhou Q."/>
            <person name="Shang Y."/>
            <person name="Li Y."/>
            <person name="Ivanov S."/>
            <person name="Sharma T."/>
            <person name="Velzen R.V."/>
            <person name="Ruijter N.D."/>
            <person name="Aanen D.K."/>
            <person name="Win J."/>
            <person name="Kamoun S."/>
            <person name="Bisseling T."/>
            <person name="Huang S."/>
        </authorList>
    </citation>
    <scope>NUCLEOTIDE SEQUENCE [LARGE SCALE GENOMIC DNA]</scope>
    <source>
        <strain evidence="2">DAOM197198w</strain>
    </source>
</reference>
<dbReference type="EMBL" id="JEMT01023798">
    <property type="protein sequence ID" value="EXX63732.1"/>
    <property type="molecule type" value="Genomic_DNA"/>
</dbReference>
<organism evidence="1 2">
    <name type="scientific">Rhizophagus irregularis (strain DAOM 197198w)</name>
    <name type="common">Glomus intraradices</name>
    <dbReference type="NCBI Taxonomy" id="1432141"/>
    <lineage>
        <taxon>Eukaryota</taxon>
        <taxon>Fungi</taxon>
        <taxon>Fungi incertae sedis</taxon>
        <taxon>Mucoromycota</taxon>
        <taxon>Glomeromycotina</taxon>
        <taxon>Glomeromycetes</taxon>
        <taxon>Glomerales</taxon>
        <taxon>Glomeraceae</taxon>
        <taxon>Rhizophagus</taxon>
    </lineage>
</organism>
<dbReference type="SUPFAM" id="SSF52047">
    <property type="entry name" value="RNI-like"/>
    <property type="match status" value="1"/>
</dbReference>
<evidence type="ECO:0000313" key="1">
    <source>
        <dbReference type="EMBL" id="EXX63732.1"/>
    </source>
</evidence>
<sequence>MISTLPIDCLNQIFECLEEDKVTLHSCLLVNRLLCRISVEILWRNIREFEKIRTLIACLPNESKDFLLNNGVTSIPISKPPLFNYASFCKVLSIRYLLIEDNEIEILSDNPKNYLITKEILKMFMRQISSLEKMDFSFMEYYYYYYGCYDDFYKNYNFLNFINFPGAKDCLKNLSELKCYSFMNSEFFLQLSKICHNINYLVIIFEETASVGIKDLILILSQNNLESISFSRYNSCNESNFDDIFNYFTLTKHSNTLTKLFLSGISPPSIFTKIIFSNFRILLLYFYPVNIDDILTKFLVNNGKNLEELVLLSDSVNSVIKNSINLAIAKYCPKLKSLYTEFKGIEELIMIFDNCQQLESIRNSCHNSLGGKKLLEIVAKYSPKNFHKLNLHHAKLNSKDLESFFISWKDRVSKRPFSFIFDGDGIVINNKIKKLIRKYKALDVINKFEEDENPEQYINRS</sequence>
<name>A0A015J2L7_RHIIW</name>
<dbReference type="AlphaFoldDB" id="A0A015J2L7"/>
<dbReference type="Gene3D" id="3.80.10.10">
    <property type="entry name" value="Ribonuclease Inhibitor"/>
    <property type="match status" value="1"/>
</dbReference>
<protein>
    <recommendedName>
        <fullName evidence="3">F-box domain-containing protein</fullName>
    </recommendedName>
</protein>
<comment type="caution">
    <text evidence="1">The sequence shown here is derived from an EMBL/GenBank/DDBJ whole genome shotgun (WGS) entry which is preliminary data.</text>
</comment>
<accession>A0A015J2L7</accession>
<keyword evidence="2" id="KW-1185">Reference proteome</keyword>
<dbReference type="Proteomes" id="UP000022910">
    <property type="component" value="Unassembled WGS sequence"/>
</dbReference>
<dbReference type="InterPro" id="IPR032675">
    <property type="entry name" value="LRR_dom_sf"/>
</dbReference>
<dbReference type="STRING" id="1432141.A0A015J2L7"/>
<dbReference type="HOGENOM" id="CLU_028913_0_1_1"/>
<proteinExistence type="predicted"/>
<gene>
    <name evidence="1" type="ORF">RirG_149610</name>
</gene>